<feature type="domain" description="HTH gntR-type" evidence="5">
    <location>
        <begin position="17"/>
        <end position="84"/>
    </location>
</feature>
<dbReference type="EMBL" id="CP060780">
    <property type="protein sequence ID" value="QNP43434.1"/>
    <property type="molecule type" value="Genomic_DNA"/>
</dbReference>
<dbReference type="PANTHER" id="PTHR43537">
    <property type="entry name" value="TRANSCRIPTIONAL REGULATOR, GNTR FAMILY"/>
    <property type="match status" value="1"/>
</dbReference>
<evidence type="ECO:0000256" key="1">
    <source>
        <dbReference type="ARBA" id="ARBA00023015"/>
    </source>
</evidence>
<keyword evidence="3" id="KW-0804">Transcription</keyword>
<dbReference type="PANTHER" id="PTHR43537:SF51">
    <property type="entry name" value="HTH-TYPE TRANSCRIPTIONAL REGULATOR LGOR-RELATED"/>
    <property type="match status" value="1"/>
</dbReference>
<dbReference type="InterPro" id="IPR011711">
    <property type="entry name" value="GntR_C"/>
</dbReference>
<dbReference type="Gene3D" id="1.10.10.10">
    <property type="entry name" value="Winged helix-like DNA-binding domain superfamily/Winged helix DNA-binding domain"/>
    <property type="match status" value="1"/>
</dbReference>
<dbReference type="SUPFAM" id="SSF46785">
    <property type="entry name" value="Winged helix' DNA-binding domain"/>
    <property type="match status" value="1"/>
</dbReference>
<accession>A0ABX6T1J7</accession>
<feature type="region of interest" description="Disordered" evidence="4">
    <location>
        <begin position="1"/>
        <end position="20"/>
    </location>
</feature>
<feature type="compositionally biased region" description="Gly residues" evidence="4">
    <location>
        <begin position="235"/>
        <end position="245"/>
    </location>
</feature>
<gene>
    <name evidence="6" type="ORF">H9L15_00920</name>
</gene>
<sequence length="245" mass="26706">MSDGERGELSHGSNQERRVDSRVAQRIRELIVEGILPPGKRVAEAAIAERLGVSRTPVRNALPALASEGLLEPAGKRGYAVRNFTVEDSYRATEIRCVLEGYAARELASREDRGTIVEELRDTLAQGDAIFAKGHVVKNDENAYADMNMRFHDLIVSGAQDPLLGDLIHRVYSIPFVAPNVVAFNRIPLDEIYPILLSGHYQHHAIVDAIDGGQPDVAESLMRGHSSPARRSLGLEGGTPGEANL</sequence>
<dbReference type="RefSeq" id="WP_187714864.1">
    <property type="nucleotide sequence ID" value="NZ_BAABJC010000001.1"/>
</dbReference>
<dbReference type="CDD" id="cd07377">
    <property type="entry name" value="WHTH_GntR"/>
    <property type="match status" value="1"/>
</dbReference>
<evidence type="ECO:0000256" key="3">
    <source>
        <dbReference type="ARBA" id="ARBA00023163"/>
    </source>
</evidence>
<proteinExistence type="predicted"/>
<evidence type="ECO:0000256" key="2">
    <source>
        <dbReference type="ARBA" id="ARBA00023125"/>
    </source>
</evidence>
<dbReference type="InterPro" id="IPR008920">
    <property type="entry name" value="TF_FadR/GntR_C"/>
</dbReference>
<dbReference type="Pfam" id="PF07729">
    <property type="entry name" value="FCD"/>
    <property type="match status" value="1"/>
</dbReference>
<evidence type="ECO:0000256" key="4">
    <source>
        <dbReference type="SAM" id="MobiDB-lite"/>
    </source>
</evidence>
<dbReference type="SMART" id="SM00895">
    <property type="entry name" value="FCD"/>
    <property type="match status" value="1"/>
</dbReference>
<dbReference type="PRINTS" id="PR00035">
    <property type="entry name" value="HTHGNTR"/>
</dbReference>
<reference evidence="6 7" key="1">
    <citation type="submission" date="2020-08" db="EMBL/GenBank/DDBJ databases">
        <title>Genome sequence of Sphingomonas daechungensis KACC 18115T.</title>
        <authorList>
            <person name="Hyun D.-W."/>
            <person name="Bae J.-W."/>
        </authorList>
    </citation>
    <scope>NUCLEOTIDE SEQUENCE [LARGE SCALE GENOMIC DNA]</scope>
    <source>
        <strain evidence="6 7">KACC 18115</strain>
    </source>
</reference>
<keyword evidence="2" id="KW-0238">DNA-binding</keyword>
<dbReference type="Pfam" id="PF00392">
    <property type="entry name" value="GntR"/>
    <property type="match status" value="1"/>
</dbReference>
<dbReference type="SUPFAM" id="SSF48008">
    <property type="entry name" value="GntR ligand-binding domain-like"/>
    <property type="match status" value="1"/>
</dbReference>
<organism evidence="6 7">
    <name type="scientific">Sphingomonas daechungensis</name>
    <dbReference type="NCBI Taxonomy" id="1176646"/>
    <lineage>
        <taxon>Bacteria</taxon>
        <taxon>Pseudomonadati</taxon>
        <taxon>Pseudomonadota</taxon>
        <taxon>Alphaproteobacteria</taxon>
        <taxon>Sphingomonadales</taxon>
        <taxon>Sphingomonadaceae</taxon>
        <taxon>Sphingomonas</taxon>
    </lineage>
</organism>
<evidence type="ECO:0000313" key="7">
    <source>
        <dbReference type="Proteomes" id="UP000516134"/>
    </source>
</evidence>
<dbReference type="InterPro" id="IPR036390">
    <property type="entry name" value="WH_DNA-bd_sf"/>
</dbReference>
<dbReference type="PROSITE" id="PS50949">
    <property type="entry name" value="HTH_GNTR"/>
    <property type="match status" value="1"/>
</dbReference>
<dbReference type="InterPro" id="IPR036388">
    <property type="entry name" value="WH-like_DNA-bd_sf"/>
</dbReference>
<feature type="region of interest" description="Disordered" evidence="4">
    <location>
        <begin position="225"/>
        <end position="245"/>
    </location>
</feature>
<evidence type="ECO:0000313" key="6">
    <source>
        <dbReference type="EMBL" id="QNP43434.1"/>
    </source>
</evidence>
<protein>
    <submittedName>
        <fullName evidence="6">GntR family transcriptional regulator</fullName>
    </submittedName>
</protein>
<dbReference type="Proteomes" id="UP000516134">
    <property type="component" value="Chromosome"/>
</dbReference>
<dbReference type="Gene3D" id="1.20.120.530">
    <property type="entry name" value="GntR ligand-binding domain-like"/>
    <property type="match status" value="1"/>
</dbReference>
<dbReference type="SMART" id="SM00345">
    <property type="entry name" value="HTH_GNTR"/>
    <property type="match status" value="1"/>
</dbReference>
<name>A0ABX6T1J7_9SPHN</name>
<keyword evidence="1" id="KW-0805">Transcription regulation</keyword>
<evidence type="ECO:0000259" key="5">
    <source>
        <dbReference type="PROSITE" id="PS50949"/>
    </source>
</evidence>
<dbReference type="InterPro" id="IPR000524">
    <property type="entry name" value="Tscrpt_reg_HTH_GntR"/>
</dbReference>
<keyword evidence="7" id="KW-1185">Reference proteome</keyword>